<accession>A0ABD2MW75</accession>
<dbReference type="Proteomes" id="UP001516400">
    <property type="component" value="Unassembled WGS sequence"/>
</dbReference>
<name>A0ABD2MW75_9CUCU</name>
<protein>
    <submittedName>
        <fullName evidence="1">Uncharacterized protein</fullName>
    </submittedName>
</protein>
<dbReference type="EMBL" id="JABFTP020000042">
    <property type="protein sequence ID" value="KAL3270723.1"/>
    <property type="molecule type" value="Genomic_DNA"/>
</dbReference>
<evidence type="ECO:0000313" key="2">
    <source>
        <dbReference type="Proteomes" id="UP001516400"/>
    </source>
</evidence>
<dbReference type="AlphaFoldDB" id="A0ABD2MW75"/>
<organism evidence="1 2">
    <name type="scientific">Cryptolaemus montrouzieri</name>
    <dbReference type="NCBI Taxonomy" id="559131"/>
    <lineage>
        <taxon>Eukaryota</taxon>
        <taxon>Metazoa</taxon>
        <taxon>Ecdysozoa</taxon>
        <taxon>Arthropoda</taxon>
        <taxon>Hexapoda</taxon>
        <taxon>Insecta</taxon>
        <taxon>Pterygota</taxon>
        <taxon>Neoptera</taxon>
        <taxon>Endopterygota</taxon>
        <taxon>Coleoptera</taxon>
        <taxon>Polyphaga</taxon>
        <taxon>Cucujiformia</taxon>
        <taxon>Coccinelloidea</taxon>
        <taxon>Coccinellidae</taxon>
        <taxon>Scymninae</taxon>
        <taxon>Scymnini</taxon>
        <taxon>Cryptolaemus</taxon>
    </lineage>
</organism>
<keyword evidence="2" id="KW-1185">Reference proteome</keyword>
<gene>
    <name evidence="1" type="ORF">HHI36_021249</name>
</gene>
<reference evidence="1 2" key="1">
    <citation type="journal article" date="2021" name="BMC Biol.">
        <title>Horizontally acquired antibacterial genes associated with adaptive radiation of ladybird beetles.</title>
        <authorList>
            <person name="Li H.S."/>
            <person name="Tang X.F."/>
            <person name="Huang Y.H."/>
            <person name="Xu Z.Y."/>
            <person name="Chen M.L."/>
            <person name="Du X.Y."/>
            <person name="Qiu B.Y."/>
            <person name="Chen P.T."/>
            <person name="Zhang W."/>
            <person name="Slipinski A."/>
            <person name="Escalona H.E."/>
            <person name="Waterhouse R.M."/>
            <person name="Zwick A."/>
            <person name="Pang H."/>
        </authorList>
    </citation>
    <scope>NUCLEOTIDE SEQUENCE [LARGE SCALE GENOMIC DNA]</scope>
    <source>
        <strain evidence="1">SYSU2018</strain>
    </source>
</reference>
<comment type="caution">
    <text evidence="1">The sequence shown here is derived from an EMBL/GenBank/DDBJ whole genome shotgun (WGS) entry which is preliminary data.</text>
</comment>
<proteinExistence type="predicted"/>
<sequence length="90" mass="10435">MEIVALFYLEIRVWLFAFKNNVELSRCEKLDLSPSKLKGKCEGTLDATKSTQICMHYNMMKNIRGSSLYKCTHPKCEKKVSNYGVYIFSL</sequence>
<evidence type="ECO:0000313" key="1">
    <source>
        <dbReference type="EMBL" id="KAL3270723.1"/>
    </source>
</evidence>